<evidence type="ECO:0000313" key="2">
    <source>
        <dbReference type="Proteomes" id="UP000237040"/>
    </source>
</evidence>
<proteinExistence type="predicted"/>
<dbReference type="Proteomes" id="UP000237040">
    <property type="component" value="Unassembled WGS sequence"/>
</dbReference>
<dbReference type="AlphaFoldDB" id="A0A2J6WFM0"/>
<organism evidence="1 2">
    <name type="scientific">Caldisericum exile</name>
    <dbReference type="NCBI Taxonomy" id="693075"/>
    <lineage>
        <taxon>Bacteria</taxon>
        <taxon>Pseudomonadati</taxon>
        <taxon>Caldisericota/Cryosericota group</taxon>
        <taxon>Caldisericota</taxon>
        <taxon>Caldisericia</taxon>
        <taxon>Caldisericales</taxon>
        <taxon>Caldisericaceae</taxon>
        <taxon>Caldisericum</taxon>
    </lineage>
</organism>
<name>A0A2J6WFM0_9BACT</name>
<gene>
    <name evidence="1" type="ORF">C0189_00995</name>
</gene>
<protein>
    <submittedName>
        <fullName evidence="1">Uncharacterized protein</fullName>
    </submittedName>
</protein>
<sequence>MIALCLVLAKLQREFTHIQKEYYLYYEIQKLMGRFSMNTTFMVIGFMIYQILKRSKENSILIAKNLQRKKVILKKNLIKRISSRM</sequence>
<accession>A0A2J6WFM0</accession>
<evidence type="ECO:0000313" key="1">
    <source>
        <dbReference type="EMBL" id="PMP68542.1"/>
    </source>
</evidence>
<dbReference type="EMBL" id="PNIL01000016">
    <property type="protein sequence ID" value="PMP68542.1"/>
    <property type="molecule type" value="Genomic_DNA"/>
</dbReference>
<reference evidence="1 2" key="1">
    <citation type="submission" date="2018-01" db="EMBL/GenBank/DDBJ databases">
        <title>Metagenomic assembled genomes from two thermal pools in the Uzon Caldera, Kamchatka, Russia.</title>
        <authorList>
            <person name="Wilkins L."/>
            <person name="Ettinger C."/>
        </authorList>
    </citation>
    <scope>NUCLEOTIDE SEQUENCE [LARGE SCALE GENOMIC DNA]</scope>
    <source>
        <strain evidence="1">ZAV-07</strain>
    </source>
</reference>
<comment type="caution">
    <text evidence="1">The sequence shown here is derived from an EMBL/GenBank/DDBJ whole genome shotgun (WGS) entry which is preliminary data.</text>
</comment>